<dbReference type="eggNOG" id="arCOG01383">
    <property type="taxonomic scope" value="Archaea"/>
</dbReference>
<feature type="domain" description="Glycosyltransferase 2-like" evidence="5">
    <location>
        <begin position="5"/>
        <end position="174"/>
    </location>
</feature>
<reference evidence="7" key="1">
    <citation type="submission" date="2011-02" db="EMBL/GenBank/DDBJ databases">
        <title>Complete sequence of Methanobacterium sp. AL-21.</title>
        <authorList>
            <consortium name="US DOE Joint Genome Institute"/>
            <person name="Lucas S."/>
            <person name="Copeland A."/>
            <person name="Lapidus A."/>
            <person name="Cheng J.-F."/>
            <person name="Goodwin L."/>
            <person name="Pitluck S."/>
            <person name="Chertkov O."/>
            <person name="Detter J.C."/>
            <person name="Han C."/>
            <person name="Tapia R."/>
            <person name="Land M."/>
            <person name="Hauser L."/>
            <person name="Kyrpides N."/>
            <person name="Ivanova N."/>
            <person name="Mikhailova N."/>
            <person name="Pagani I."/>
            <person name="Cadillo-Quiroz H."/>
            <person name="Imachi H."/>
            <person name="Zinder S."/>
            <person name="Liu W."/>
            <person name="Woyke T."/>
        </authorList>
    </citation>
    <scope>NUCLEOTIDE SEQUENCE [LARGE SCALE GENOMIC DNA]</scope>
    <source>
        <strain evidence="7">AL-21</strain>
    </source>
</reference>
<evidence type="ECO:0000256" key="4">
    <source>
        <dbReference type="SAM" id="Phobius"/>
    </source>
</evidence>
<keyword evidence="4" id="KW-0472">Membrane</keyword>
<dbReference type="InterPro" id="IPR029044">
    <property type="entry name" value="Nucleotide-diphossugar_trans"/>
</dbReference>
<keyword evidence="4" id="KW-0812">Transmembrane</keyword>
<evidence type="ECO:0000313" key="6">
    <source>
        <dbReference type="EMBL" id="ADZ09148.1"/>
    </source>
</evidence>
<reference evidence="6 7" key="2">
    <citation type="journal article" date="2014" name="Int. J. Syst. Evol. Microbiol.">
        <title>Methanobacterium paludis sp. nov. and a novel strain of Methanobacterium lacus isolated from northern peatlands.</title>
        <authorList>
            <person name="Cadillo-Quiroz H."/>
            <person name="Brauer S.L."/>
            <person name="Goodson N."/>
            <person name="Yavitt J.B."/>
            <person name="Zinder S.H."/>
        </authorList>
    </citation>
    <scope>NUCLEOTIDE SEQUENCE [LARGE SCALE GENOMIC DNA]</scope>
    <source>
        <strain evidence="6 7">AL-21</strain>
    </source>
</reference>
<dbReference type="SUPFAM" id="SSF53448">
    <property type="entry name" value="Nucleotide-diphospho-sugar transferases"/>
    <property type="match status" value="1"/>
</dbReference>
<dbReference type="HOGENOM" id="CLU_023845_4_0_2"/>
<comment type="similarity">
    <text evidence="1">Belongs to the glycosyltransferase 2 family.</text>
</comment>
<evidence type="ECO:0000256" key="1">
    <source>
        <dbReference type="ARBA" id="ARBA00006739"/>
    </source>
</evidence>
<keyword evidence="7" id="KW-1185">Reference proteome</keyword>
<dbReference type="InterPro" id="IPR001173">
    <property type="entry name" value="Glyco_trans_2-like"/>
</dbReference>
<gene>
    <name evidence="6" type="ordered locus">Metbo_0899</name>
</gene>
<evidence type="ECO:0000256" key="2">
    <source>
        <dbReference type="ARBA" id="ARBA00022676"/>
    </source>
</evidence>
<dbReference type="PANTHER" id="PTHR43179">
    <property type="entry name" value="RHAMNOSYLTRANSFERASE WBBL"/>
    <property type="match status" value="1"/>
</dbReference>
<evidence type="ECO:0000256" key="3">
    <source>
        <dbReference type="ARBA" id="ARBA00022679"/>
    </source>
</evidence>
<feature type="transmembrane region" description="Helical" evidence="4">
    <location>
        <begin position="245"/>
        <end position="264"/>
    </location>
</feature>
<accession>F0TBS1</accession>
<dbReference type="GO" id="GO:0016757">
    <property type="term" value="F:glycosyltransferase activity"/>
    <property type="evidence" value="ECO:0007669"/>
    <property type="project" value="UniProtKB-KW"/>
</dbReference>
<dbReference type="Proteomes" id="UP000007490">
    <property type="component" value="Chromosome"/>
</dbReference>
<dbReference type="STRING" id="877455.Metbo_0899"/>
<sequence>MPDLTVIIPNFNGKHLLKQCFESLKIQNCSMDVIVVDNGSTDGSADYINLNYPEFKLVENRENLGFSKAVNQGIAASNTDFVMLLNNDVVLERCAIKNLLTCIKKDSEIFAAASKMLNSDELTIDDAGDEYTLLGWTKKVGNGKPETAYSKDREIFSACAGAAIYRRKVFDEIGYLDESFFAYMEDVDISYRARIHGYKCVYCSKAVVYHLGSATSGSKYNSFKIKLAARNNVYVPYKNMPWPQLLLNLIFLVIGYFIKYLFFLRKGYGNDYLNGLKEGLHSLDRVGKVEYKWDRLTNYLYIEWYLIKNTLHSIWS</sequence>
<keyword evidence="4" id="KW-1133">Transmembrane helix</keyword>
<proteinExistence type="inferred from homology"/>
<dbReference type="GeneID" id="10277348"/>
<keyword evidence="3 6" id="KW-0808">Transferase</keyword>
<dbReference type="EMBL" id="CP002551">
    <property type="protein sequence ID" value="ADZ09148.1"/>
    <property type="molecule type" value="Genomic_DNA"/>
</dbReference>
<dbReference type="AlphaFoldDB" id="F0TBS1"/>
<dbReference type="RefSeq" id="WP_013644499.1">
    <property type="nucleotide sequence ID" value="NC_015216.1"/>
</dbReference>
<dbReference type="Gene3D" id="3.90.550.10">
    <property type="entry name" value="Spore Coat Polysaccharide Biosynthesis Protein SpsA, Chain A"/>
    <property type="match status" value="1"/>
</dbReference>
<dbReference type="OrthoDB" id="46222at2157"/>
<dbReference type="Pfam" id="PF00535">
    <property type="entry name" value="Glycos_transf_2"/>
    <property type="match status" value="1"/>
</dbReference>
<evidence type="ECO:0000313" key="7">
    <source>
        <dbReference type="Proteomes" id="UP000007490"/>
    </source>
</evidence>
<organism evidence="6 7">
    <name type="scientific">Methanobacterium lacus (strain AL-21)</name>
    <dbReference type="NCBI Taxonomy" id="877455"/>
    <lineage>
        <taxon>Archaea</taxon>
        <taxon>Methanobacteriati</taxon>
        <taxon>Methanobacteriota</taxon>
        <taxon>Methanomada group</taxon>
        <taxon>Methanobacteria</taxon>
        <taxon>Methanobacteriales</taxon>
        <taxon>Methanobacteriaceae</taxon>
        <taxon>Methanobacterium</taxon>
    </lineage>
</organism>
<evidence type="ECO:0000259" key="5">
    <source>
        <dbReference type="Pfam" id="PF00535"/>
    </source>
</evidence>
<dbReference type="KEGG" id="mel:Metbo_0899"/>
<dbReference type="PANTHER" id="PTHR43179:SF12">
    <property type="entry name" value="GALACTOFURANOSYLTRANSFERASE GLFT2"/>
    <property type="match status" value="1"/>
</dbReference>
<keyword evidence="2" id="KW-0328">Glycosyltransferase</keyword>
<protein>
    <submittedName>
        <fullName evidence="6">Glycosyl transferase family 2</fullName>
    </submittedName>
</protein>
<name>F0TBS1_METLA</name>
<dbReference type="CDD" id="cd04186">
    <property type="entry name" value="GT_2_like_c"/>
    <property type="match status" value="1"/>
</dbReference>